<evidence type="ECO:0000256" key="1">
    <source>
        <dbReference type="SAM" id="Coils"/>
    </source>
</evidence>
<name>A0A4R6WDX0_9SPHI</name>
<dbReference type="EMBL" id="SNYV01000013">
    <property type="protein sequence ID" value="TDQ77972.1"/>
    <property type="molecule type" value="Genomic_DNA"/>
</dbReference>
<evidence type="ECO:0008006" key="5">
    <source>
        <dbReference type="Google" id="ProtNLM"/>
    </source>
</evidence>
<feature type="transmembrane region" description="Helical" evidence="2">
    <location>
        <begin position="67"/>
        <end position="87"/>
    </location>
</feature>
<dbReference type="AlphaFoldDB" id="A0A4R6WDX0"/>
<keyword evidence="2" id="KW-0812">Transmembrane</keyword>
<keyword evidence="2" id="KW-0472">Membrane</keyword>
<feature type="transmembrane region" description="Helical" evidence="2">
    <location>
        <begin position="142"/>
        <end position="164"/>
    </location>
</feature>
<keyword evidence="2" id="KW-1133">Transmembrane helix</keyword>
<keyword evidence="1" id="KW-0175">Coiled coil</keyword>
<sequence>MKNDLLPAVDKLPLPAWLKSIFVGILHFVFSPYYGWRIGVLWPFFLGYAYAMFPFEDMSVGYAMRPAVFATAVEATLIIAAIIYWVMYVCYLLDTRYDWHTKLSQRLVFQVWLGVLIPFGLLLGYLWQVYGLEMMVTEYMHFVYALFLIFLVILNRQGYIVYLLNETAASKKNRDALAQDLSLANERAKEAVSEQRLVEGRSNGLQEQLKIAQLENLELREQVELLQKEKLTLVAELADKAAKLEVKNDMPGRAIYELSNPGKESRFFEQREMSRFQIVDRKNKKPVIYLFLNTEEKILITESSLTALAATYTDMIHVGRDLLVGRQTLTRLIKDEEGGLKLEVNFQDELIGISLNRWKTIRTKVEHVLAERNKGI</sequence>
<comment type="caution">
    <text evidence="3">The sequence shown here is derived from an EMBL/GenBank/DDBJ whole genome shotgun (WGS) entry which is preliminary data.</text>
</comment>
<evidence type="ECO:0000313" key="4">
    <source>
        <dbReference type="Proteomes" id="UP000295292"/>
    </source>
</evidence>
<feature type="transmembrane region" description="Helical" evidence="2">
    <location>
        <begin position="12"/>
        <end position="30"/>
    </location>
</feature>
<keyword evidence="4" id="KW-1185">Reference proteome</keyword>
<reference evidence="3 4" key="1">
    <citation type="submission" date="2019-03" db="EMBL/GenBank/DDBJ databases">
        <title>Genomic Encyclopedia of Archaeal and Bacterial Type Strains, Phase II (KMG-II): from individual species to whole genera.</title>
        <authorList>
            <person name="Goeker M."/>
        </authorList>
    </citation>
    <scope>NUCLEOTIDE SEQUENCE [LARGE SCALE GENOMIC DNA]</scope>
    <source>
        <strain evidence="3 4">DSM 28353</strain>
    </source>
</reference>
<protein>
    <recommendedName>
        <fullName evidence="5">LytTr DNA-binding domain-containing protein</fullName>
    </recommendedName>
</protein>
<evidence type="ECO:0000256" key="2">
    <source>
        <dbReference type="SAM" id="Phobius"/>
    </source>
</evidence>
<feature type="transmembrane region" description="Helical" evidence="2">
    <location>
        <begin position="36"/>
        <end position="55"/>
    </location>
</feature>
<accession>A0A4R6WDX0</accession>
<dbReference type="RefSeq" id="WP_133584237.1">
    <property type="nucleotide sequence ID" value="NZ_SNYV01000013.1"/>
</dbReference>
<dbReference type="Proteomes" id="UP000295292">
    <property type="component" value="Unassembled WGS sequence"/>
</dbReference>
<feature type="transmembrane region" description="Helical" evidence="2">
    <location>
        <begin position="107"/>
        <end position="130"/>
    </location>
</feature>
<dbReference type="OrthoDB" id="9787344at2"/>
<feature type="coiled-coil region" evidence="1">
    <location>
        <begin position="174"/>
        <end position="236"/>
    </location>
</feature>
<evidence type="ECO:0000313" key="3">
    <source>
        <dbReference type="EMBL" id="TDQ77972.1"/>
    </source>
</evidence>
<organism evidence="3 4">
    <name type="scientific">Sphingobacterium yanglingense</name>
    <dbReference type="NCBI Taxonomy" id="1437280"/>
    <lineage>
        <taxon>Bacteria</taxon>
        <taxon>Pseudomonadati</taxon>
        <taxon>Bacteroidota</taxon>
        <taxon>Sphingobacteriia</taxon>
        <taxon>Sphingobacteriales</taxon>
        <taxon>Sphingobacteriaceae</taxon>
        <taxon>Sphingobacterium</taxon>
    </lineage>
</organism>
<proteinExistence type="predicted"/>
<gene>
    <name evidence="3" type="ORF">CLV99_1947</name>
</gene>